<feature type="transmembrane region" description="Helical" evidence="9">
    <location>
        <begin position="12"/>
        <end position="34"/>
    </location>
</feature>
<organism evidence="11 12">
    <name type="scientific">Pacificibacter marinus</name>
    <dbReference type="NCBI Taxonomy" id="658057"/>
    <lineage>
        <taxon>Bacteria</taxon>
        <taxon>Pseudomonadati</taxon>
        <taxon>Pseudomonadota</taxon>
        <taxon>Alphaproteobacteria</taxon>
        <taxon>Rhodobacterales</taxon>
        <taxon>Roseobacteraceae</taxon>
        <taxon>Pacificibacter</taxon>
    </lineage>
</organism>
<evidence type="ECO:0000256" key="9">
    <source>
        <dbReference type="RuleBase" id="RU369079"/>
    </source>
</evidence>
<dbReference type="InterPro" id="IPR055348">
    <property type="entry name" value="DctQ"/>
</dbReference>
<keyword evidence="7 9" id="KW-0472">Membrane</keyword>
<evidence type="ECO:0000256" key="7">
    <source>
        <dbReference type="ARBA" id="ARBA00023136"/>
    </source>
</evidence>
<evidence type="ECO:0000313" key="12">
    <source>
        <dbReference type="Proteomes" id="UP000193307"/>
    </source>
</evidence>
<dbReference type="RefSeq" id="WP_085848334.1">
    <property type="nucleotide sequence ID" value="NZ_FNZV01000006.1"/>
</dbReference>
<name>A0A1Y5S7L6_9RHOB</name>
<keyword evidence="12" id="KW-1185">Reference proteome</keyword>
<comment type="subunit">
    <text evidence="9">The complex comprises the extracytoplasmic solute receptor protein and the two transmembrane proteins.</text>
</comment>
<keyword evidence="2 9" id="KW-0813">Transport</keyword>
<accession>A0A1Y5S7L6</accession>
<dbReference type="Pfam" id="PF04290">
    <property type="entry name" value="DctQ"/>
    <property type="match status" value="1"/>
</dbReference>
<evidence type="ECO:0000256" key="6">
    <source>
        <dbReference type="ARBA" id="ARBA00022989"/>
    </source>
</evidence>
<evidence type="ECO:0000256" key="4">
    <source>
        <dbReference type="ARBA" id="ARBA00022519"/>
    </source>
</evidence>
<keyword evidence="6 9" id="KW-1133">Transmembrane helix</keyword>
<dbReference type="EMBL" id="FWFW01000003">
    <property type="protein sequence ID" value="SLN34256.1"/>
    <property type="molecule type" value="Genomic_DNA"/>
</dbReference>
<evidence type="ECO:0000313" key="11">
    <source>
        <dbReference type="EMBL" id="SLN34256.1"/>
    </source>
</evidence>
<sequence>MKRLNQITKAFVWLARAGAGLAFLVLICAVLIQVVGRTMGNSPVWTEELTRYALLYLVAFGGGLALRTGDMVNVDVFCESLPGRGPWMLRMVSALMTFGLTVYLLAPAWKYVSIGRMQTSPALGLRMTYVHFTVWLLLAVLALAALIRIVGMITGSDDGMPEKKPEEA</sequence>
<comment type="subcellular location">
    <subcellularLocation>
        <location evidence="1 9">Cell inner membrane</location>
        <topology evidence="1 9">Multi-pass membrane protein</topology>
    </subcellularLocation>
</comment>
<dbReference type="GO" id="GO:0005886">
    <property type="term" value="C:plasma membrane"/>
    <property type="evidence" value="ECO:0007669"/>
    <property type="project" value="UniProtKB-SubCell"/>
</dbReference>
<dbReference type="PANTHER" id="PTHR35011:SF2">
    <property type="entry name" value="2,3-DIKETO-L-GULONATE TRAP TRANSPORTER SMALL PERMEASE PROTEIN YIAM"/>
    <property type="match status" value="1"/>
</dbReference>
<keyword evidence="5 9" id="KW-0812">Transmembrane</keyword>
<dbReference type="STRING" id="658057.SAMN04488032_10691"/>
<reference evidence="11 12" key="1">
    <citation type="submission" date="2017-03" db="EMBL/GenBank/DDBJ databases">
        <authorList>
            <person name="Afonso C.L."/>
            <person name="Miller P.J."/>
            <person name="Scott M.A."/>
            <person name="Spackman E."/>
            <person name="Goraichik I."/>
            <person name="Dimitrov K.M."/>
            <person name="Suarez D.L."/>
            <person name="Swayne D.E."/>
        </authorList>
    </citation>
    <scope>NUCLEOTIDE SEQUENCE [LARGE SCALE GENOMIC DNA]</scope>
    <source>
        <strain evidence="11 12">CECT 7971</strain>
    </source>
</reference>
<evidence type="ECO:0000256" key="1">
    <source>
        <dbReference type="ARBA" id="ARBA00004429"/>
    </source>
</evidence>
<dbReference type="GO" id="GO:0022857">
    <property type="term" value="F:transmembrane transporter activity"/>
    <property type="evidence" value="ECO:0007669"/>
    <property type="project" value="UniProtKB-UniRule"/>
</dbReference>
<dbReference type="AlphaFoldDB" id="A0A1Y5S7L6"/>
<protein>
    <recommendedName>
        <fullName evidence="9">TRAP transporter small permease protein</fullName>
    </recommendedName>
</protein>
<comment type="similarity">
    <text evidence="8 9">Belongs to the TRAP transporter small permease family.</text>
</comment>
<feature type="domain" description="Tripartite ATP-independent periplasmic transporters DctQ component" evidence="10">
    <location>
        <begin position="26"/>
        <end position="153"/>
    </location>
</feature>
<evidence type="ECO:0000256" key="5">
    <source>
        <dbReference type="ARBA" id="ARBA00022692"/>
    </source>
</evidence>
<feature type="transmembrane region" description="Helical" evidence="9">
    <location>
        <begin position="129"/>
        <end position="150"/>
    </location>
</feature>
<keyword evidence="4 9" id="KW-0997">Cell inner membrane</keyword>
<dbReference type="InterPro" id="IPR007387">
    <property type="entry name" value="TRAP_DctQ"/>
</dbReference>
<gene>
    <name evidence="11" type="ORF">PAM7971_01462</name>
</gene>
<keyword evidence="3" id="KW-1003">Cell membrane</keyword>
<comment type="function">
    <text evidence="9">Part of the tripartite ATP-independent periplasmic (TRAP) transport system.</text>
</comment>
<dbReference type="Proteomes" id="UP000193307">
    <property type="component" value="Unassembled WGS sequence"/>
</dbReference>
<dbReference type="GO" id="GO:0015740">
    <property type="term" value="P:C4-dicarboxylate transport"/>
    <property type="evidence" value="ECO:0007669"/>
    <property type="project" value="TreeGrafter"/>
</dbReference>
<evidence type="ECO:0000256" key="2">
    <source>
        <dbReference type="ARBA" id="ARBA00022448"/>
    </source>
</evidence>
<evidence type="ECO:0000259" key="10">
    <source>
        <dbReference type="Pfam" id="PF04290"/>
    </source>
</evidence>
<dbReference type="PANTHER" id="PTHR35011">
    <property type="entry name" value="2,3-DIKETO-L-GULONATE TRAP TRANSPORTER SMALL PERMEASE PROTEIN YIAM"/>
    <property type="match status" value="1"/>
</dbReference>
<dbReference type="OrthoDB" id="5878939at2"/>
<evidence type="ECO:0000256" key="3">
    <source>
        <dbReference type="ARBA" id="ARBA00022475"/>
    </source>
</evidence>
<evidence type="ECO:0000256" key="8">
    <source>
        <dbReference type="ARBA" id="ARBA00038436"/>
    </source>
</evidence>
<feature type="transmembrane region" description="Helical" evidence="9">
    <location>
        <begin position="87"/>
        <end position="109"/>
    </location>
</feature>
<feature type="transmembrane region" description="Helical" evidence="9">
    <location>
        <begin position="49"/>
        <end position="66"/>
    </location>
</feature>
<proteinExistence type="inferred from homology"/>